<reference evidence="2 3" key="1">
    <citation type="submission" date="2023-08" db="EMBL/GenBank/DDBJ databases">
        <title>Pleionea litopenaei sp. nov., isolated from stomach of juvenile Litopenaeus vannamei.</title>
        <authorList>
            <person name="Rho A.M."/>
            <person name="Hwang C.Y."/>
        </authorList>
    </citation>
    <scope>NUCLEOTIDE SEQUENCE [LARGE SCALE GENOMIC DNA]</scope>
    <source>
        <strain evidence="2 3">HL-JVS1</strain>
    </source>
</reference>
<dbReference type="AlphaFoldDB" id="A0AA51X802"/>
<sequence length="167" mass="17655">MSKNWLNNFGLISVVTLTGVVALTSLAGCQSSAEGKADDQTVAQIAQNEGAEPVAAGLETIEQKQEYAATLLREIGSLVSTQSCASNDDCALLAVGHKPCGGPDEYRVYSKLSTDAGVLKAKAKLYRSLKESIQKEQGTMGICMVTPKPVFHCSNQQCQLDANSADI</sequence>
<feature type="signal peptide" evidence="1">
    <location>
        <begin position="1"/>
        <end position="27"/>
    </location>
</feature>
<dbReference type="KEGG" id="plei:Q9312_05840"/>
<dbReference type="PROSITE" id="PS51257">
    <property type="entry name" value="PROKAR_LIPOPROTEIN"/>
    <property type="match status" value="1"/>
</dbReference>
<dbReference type="RefSeq" id="WP_309203648.1">
    <property type="nucleotide sequence ID" value="NZ_CP133548.1"/>
</dbReference>
<feature type="chain" id="PRO_5041268871" description="Lipoprotein" evidence="1">
    <location>
        <begin position="28"/>
        <end position="167"/>
    </location>
</feature>
<keyword evidence="1" id="KW-0732">Signal</keyword>
<evidence type="ECO:0008006" key="4">
    <source>
        <dbReference type="Google" id="ProtNLM"/>
    </source>
</evidence>
<proteinExistence type="predicted"/>
<gene>
    <name evidence="2" type="ORF">Q9312_05840</name>
</gene>
<evidence type="ECO:0000313" key="3">
    <source>
        <dbReference type="Proteomes" id="UP001239782"/>
    </source>
</evidence>
<evidence type="ECO:0000313" key="2">
    <source>
        <dbReference type="EMBL" id="WMS88434.1"/>
    </source>
</evidence>
<protein>
    <recommendedName>
        <fullName evidence="4">Lipoprotein</fullName>
    </recommendedName>
</protein>
<dbReference type="Proteomes" id="UP001239782">
    <property type="component" value="Chromosome"/>
</dbReference>
<name>A0AA51X802_9GAMM</name>
<evidence type="ECO:0000256" key="1">
    <source>
        <dbReference type="SAM" id="SignalP"/>
    </source>
</evidence>
<accession>A0AA51X802</accession>
<organism evidence="2 3">
    <name type="scientific">Pleionea litopenaei</name>
    <dbReference type="NCBI Taxonomy" id="3070815"/>
    <lineage>
        <taxon>Bacteria</taxon>
        <taxon>Pseudomonadati</taxon>
        <taxon>Pseudomonadota</taxon>
        <taxon>Gammaproteobacteria</taxon>
        <taxon>Oceanospirillales</taxon>
        <taxon>Pleioneaceae</taxon>
        <taxon>Pleionea</taxon>
    </lineage>
</organism>
<dbReference type="EMBL" id="CP133548">
    <property type="protein sequence ID" value="WMS88434.1"/>
    <property type="molecule type" value="Genomic_DNA"/>
</dbReference>
<keyword evidence="3" id="KW-1185">Reference proteome</keyword>